<evidence type="ECO:0000256" key="6">
    <source>
        <dbReference type="SAM" id="MobiDB-lite"/>
    </source>
</evidence>
<evidence type="ECO:0000256" key="1">
    <source>
        <dbReference type="ARBA" id="ARBA00004141"/>
    </source>
</evidence>
<dbReference type="PRINTS" id="PR01035">
    <property type="entry name" value="TCRTETA"/>
</dbReference>
<dbReference type="GO" id="GO:0016020">
    <property type="term" value="C:membrane"/>
    <property type="evidence" value="ECO:0007669"/>
    <property type="project" value="UniProtKB-SubCell"/>
</dbReference>
<feature type="transmembrane region" description="Helical" evidence="7">
    <location>
        <begin position="175"/>
        <end position="197"/>
    </location>
</feature>
<feature type="transmembrane region" description="Helical" evidence="7">
    <location>
        <begin position="117"/>
        <end position="135"/>
    </location>
</feature>
<dbReference type="InterPro" id="IPR001958">
    <property type="entry name" value="Tet-R_TetA/multi-R_MdtG-like"/>
</dbReference>
<dbReference type="GO" id="GO:0022857">
    <property type="term" value="F:transmembrane transporter activity"/>
    <property type="evidence" value="ECO:0007669"/>
    <property type="project" value="InterPro"/>
</dbReference>
<feature type="transmembrane region" description="Helical" evidence="7">
    <location>
        <begin position="141"/>
        <end position="163"/>
    </location>
</feature>
<gene>
    <name evidence="9" type="ORF">Clacol_009538</name>
</gene>
<evidence type="ECO:0000259" key="8">
    <source>
        <dbReference type="PROSITE" id="PS50850"/>
    </source>
</evidence>
<feature type="domain" description="Major facilitator superfamily (MFS) profile" evidence="8">
    <location>
        <begin position="50"/>
        <end position="297"/>
    </location>
</feature>
<dbReference type="InterPro" id="IPR011701">
    <property type="entry name" value="MFS"/>
</dbReference>
<dbReference type="SUPFAM" id="SSF103473">
    <property type="entry name" value="MFS general substrate transporter"/>
    <property type="match status" value="1"/>
</dbReference>
<comment type="caution">
    <text evidence="9">The sequence shown here is derived from an EMBL/GenBank/DDBJ whole genome shotgun (WGS) entry which is preliminary data.</text>
</comment>
<feature type="transmembrane region" description="Helical" evidence="7">
    <location>
        <begin position="88"/>
        <end position="110"/>
    </location>
</feature>
<evidence type="ECO:0000256" key="7">
    <source>
        <dbReference type="SAM" id="Phobius"/>
    </source>
</evidence>
<evidence type="ECO:0000256" key="5">
    <source>
        <dbReference type="ARBA" id="ARBA00023136"/>
    </source>
</evidence>
<dbReference type="PANTHER" id="PTHR23504:SF15">
    <property type="entry name" value="MAJOR FACILITATOR SUPERFAMILY (MFS) PROFILE DOMAIN-CONTAINING PROTEIN"/>
    <property type="match status" value="1"/>
</dbReference>
<reference evidence="9" key="1">
    <citation type="submission" date="2021-10" db="EMBL/GenBank/DDBJ databases">
        <title>De novo Genome Assembly of Clathrus columnatus (Basidiomycota, Fungi) Using Illumina and Nanopore Sequence Data.</title>
        <authorList>
            <person name="Ogiso-Tanaka E."/>
            <person name="Itagaki H."/>
            <person name="Hosoya T."/>
            <person name="Hosaka K."/>
        </authorList>
    </citation>
    <scope>NUCLEOTIDE SEQUENCE</scope>
    <source>
        <strain evidence="9">MO-923</strain>
    </source>
</reference>
<dbReference type="PROSITE" id="PS50850">
    <property type="entry name" value="MFS"/>
    <property type="match status" value="1"/>
</dbReference>
<dbReference type="InterPro" id="IPR005829">
    <property type="entry name" value="Sugar_transporter_CS"/>
</dbReference>
<proteinExistence type="predicted"/>
<feature type="compositionally biased region" description="Polar residues" evidence="6">
    <location>
        <begin position="251"/>
        <end position="266"/>
    </location>
</feature>
<comment type="subcellular location">
    <subcellularLocation>
        <location evidence="1">Membrane</location>
        <topology evidence="1">Multi-pass membrane protein</topology>
    </subcellularLocation>
</comment>
<evidence type="ECO:0000313" key="10">
    <source>
        <dbReference type="Proteomes" id="UP001050691"/>
    </source>
</evidence>
<keyword evidence="4 7" id="KW-1133">Transmembrane helix</keyword>
<dbReference type="PANTHER" id="PTHR23504">
    <property type="entry name" value="MAJOR FACILITATOR SUPERFAMILY DOMAIN-CONTAINING PROTEIN 10"/>
    <property type="match status" value="1"/>
</dbReference>
<dbReference type="AlphaFoldDB" id="A0AAV5AN90"/>
<dbReference type="Pfam" id="PF07690">
    <property type="entry name" value="MFS_1"/>
    <property type="match status" value="1"/>
</dbReference>
<organism evidence="9 10">
    <name type="scientific">Clathrus columnatus</name>
    <dbReference type="NCBI Taxonomy" id="1419009"/>
    <lineage>
        <taxon>Eukaryota</taxon>
        <taxon>Fungi</taxon>
        <taxon>Dikarya</taxon>
        <taxon>Basidiomycota</taxon>
        <taxon>Agaricomycotina</taxon>
        <taxon>Agaricomycetes</taxon>
        <taxon>Phallomycetidae</taxon>
        <taxon>Phallales</taxon>
        <taxon>Clathraceae</taxon>
        <taxon>Clathrus</taxon>
    </lineage>
</organism>
<dbReference type="Gene3D" id="1.20.1250.20">
    <property type="entry name" value="MFS general substrate transporter like domains"/>
    <property type="match status" value="1"/>
</dbReference>
<protein>
    <recommendedName>
        <fullName evidence="8">Major facilitator superfamily (MFS) profile domain-containing protein</fullName>
    </recommendedName>
</protein>
<feature type="region of interest" description="Disordered" evidence="6">
    <location>
        <begin position="247"/>
        <end position="268"/>
    </location>
</feature>
<dbReference type="PROSITE" id="PS00216">
    <property type="entry name" value="SUGAR_TRANSPORT_1"/>
    <property type="match status" value="1"/>
</dbReference>
<evidence type="ECO:0000256" key="2">
    <source>
        <dbReference type="ARBA" id="ARBA00022448"/>
    </source>
</evidence>
<dbReference type="EMBL" id="BPWL01000010">
    <property type="protein sequence ID" value="GJJ15262.1"/>
    <property type="molecule type" value="Genomic_DNA"/>
</dbReference>
<dbReference type="InterPro" id="IPR020846">
    <property type="entry name" value="MFS_dom"/>
</dbReference>
<dbReference type="Proteomes" id="UP001050691">
    <property type="component" value="Unassembled WGS sequence"/>
</dbReference>
<feature type="transmembrane region" description="Helical" evidence="7">
    <location>
        <begin position="217"/>
        <end position="239"/>
    </location>
</feature>
<keyword evidence="2" id="KW-0813">Transport</keyword>
<evidence type="ECO:0000313" key="9">
    <source>
        <dbReference type="EMBL" id="GJJ15262.1"/>
    </source>
</evidence>
<accession>A0AAV5AN90</accession>
<sequence>MADPIVHDESTPLFQNDTSETLYNRREPSQVETLRETIESNPPTPLPIRTVVVMVLLIAMTPLAFEVIFPFINQMILEVGIVDSPEEVGFYSGLIESIFAFVSLVAGYLADRVGRKPIILWGTFATAISTASFGMSKTLLAMILSRCVGGATGSVWVAVKTVMAENTDKTNQGKAFGYLTVAYRAGQILGLPLGGLLAHPERNFPFFRSKFWIENPFSLPCFVAAGTAIFSVILGYFSLNETLRSKRKQSAGPQTSETTHANNGGSPSLREILKPQVVGLLLSNALMCYVSEVIFAF</sequence>
<keyword evidence="10" id="KW-1185">Reference proteome</keyword>
<feature type="transmembrane region" description="Helical" evidence="7">
    <location>
        <begin position="51"/>
        <end position="76"/>
    </location>
</feature>
<keyword evidence="5 7" id="KW-0472">Membrane</keyword>
<name>A0AAV5AN90_9AGAM</name>
<keyword evidence="3 7" id="KW-0812">Transmembrane</keyword>
<dbReference type="InterPro" id="IPR036259">
    <property type="entry name" value="MFS_trans_sf"/>
</dbReference>
<evidence type="ECO:0000256" key="3">
    <source>
        <dbReference type="ARBA" id="ARBA00022692"/>
    </source>
</evidence>
<evidence type="ECO:0000256" key="4">
    <source>
        <dbReference type="ARBA" id="ARBA00022989"/>
    </source>
</evidence>